<dbReference type="AlphaFoldDB" id="A0A9Q1C7J6"/>
<evidence type="ECO:0000313" key="2">
    <source>
        <dbReference type="Proteomes" id="UP001152320"/>
    </source>
</evidence>
<protein>
    <submittedName>
        <fullName evidence="1">Proteasome assembly chaperone 3</fullName>
    </submittedName>
</protein>
<dbReference type="InterPro" id="IPR018788">
    <property type="entry name" value="Proteasome_assmbl_chp_3"/>
</dbReference>
<organism evidence="1 2">
    <name type="scientific">Holothuria leucospilota</name>
    <name type="common">Black long sea cucumber</name>
    <name type="synonym">Mertensiothuria leucospilota</name>
    <dbReference type="NCBI Taxonomy" id="206669"/>
    <lineage>
        <taxon>Eukaryota</taxon>
        <taxon>Metazoa</taxon>
        <taxon>Echinodermata</taxon>
        <taxon>Eleutherozoa</taxon>
        <taxon>Echinozoa</taxon>
        <taxon>Holothuroidea</taxon>
        <taxon>Aspidochirotacea</taxon>
        <taxon>Aspidochirotida</taxon>
        <taxon>Holothuriidae</taxon>
        <taxon>Holothuria</taxon>
    </lineage>
</organism>
<dbReference type="GO" id="GO:0000502">
    <property type="term" value="C:proteasome complex"/>
    <property type="evidence" value="ECO:0007669"/>
    <property type="project" value="UniProtKB-KW"/>
</dbReference>
<dbReference type="EMBL" id="JAIZAY010000006">
    <property type="protein sequence ID" value="KAJ8039668.1"/>
    <property type="molecule type" value="Genomic_DNA"/>
</dbReference>
<gene>
    <name evidence="1" type="ORF">HOLleu_13745</name>
</gene>
<evidence type="ECO:0000313" key="1">
    <source>
        <dbReference type="EMBL" id="KAJ8039668.1"/>
    </source>
</evidence>
<dbReference type="PANTHER" id="PTHR31051:SF1">
    <property type="entry name" value="PROTEASOME ASSEMBLY CHAPERONE 3"/>
    <property type="match status" value="1"/>
</dbReference>
<dbReference type="Gene3D" id="3.30.230.90">
    <property type="match status" value="1"/>
</dbReference>
<dbReference type="Pfam" id="PF10178">
    <property type="entry name" value="PAC3"/>
    <property type="match status" value="1"/>
</dbReference>
<name>A0A9Q1C7J6_HOLLE</name>
<dbReference type="GO" id="GO:0043248">
    <property type="term" value="P:proteasome assembly"/>
    <property type="evidence" value="ECO:0007669"/>
    <property type="project" value="InterPro"/>
</dbReference>
<reference evidence="1" key="1">
    <citation type="submission" date="2021-10" db="EMBL/GenBank/DDBJ databases">
        <title>Tropical sea cucumber genome reveals ecological adaptation and Cuvierian tubules defense mechanism.</title>
        <authorList>
            <person name="Chen T."/>
        </authorList>
    </citation>
    <scope>NUCLEOTIDE SEQUENCE</scope>
    <source>
        <strain evidence="1">Nanhai2018</strain>
        <tissue evidence="1">Muscle</tissue>
    </source>
</reference>
<proteinExistence type="predicted"/>
<dbReference type="PANTHER" id="PTHR31051">
    <property type="entry name" value="PROTEASOME ASSEMBLY CHAPERONE 3"/>
    <property type="match status" value="1"/>
</dbReference>
<dbReference type="OrthoDB" id="5839at2759"/>
<comment type="caution">
    <text evidence="1">The sequence shown here is derived from an EMBL/GenBank/DDBJ whole genome shotgun (WGS) entry which is preliminary data.</text>
</comment>
<sequence>MPGEITKPFSKKGATVINGNHTDIVSIDYEDKSMVVITQYQKIGTLVYIMKDGAPIDNRRPGFTTKILLGDDKPVTHVIARNLASTIYSGKPIVLGIALKDDSPAVMKTLQEVLKDYRH</sequence>
<dbReference type="InterPro" id="IPR053720">
    <property type="entry name" value="Psm_Assembly_Chaperone"/>
</dbReference>
<dbReference type="Proteomes" id="UP001152320">
    <property type="component" value="Chromosome 6"/>
</dbReference>
<keyword evidence="2" id="KW-1185">Reference proteome</keyword>
<keyword evidence="1" id="KW-0647">Proteasome</keyword>
<accession>A0A9Q1C7J6</accession>